<protein>
    <submittedName>
        <fullName evidence="1">Uncharacterized protein</fullName>
    </submittedName>
</protein>
<accession>A0A6I1FP24</accession>
<keyword evidence="2" id="KW-1185">Reference proteome</keyword>
<organism evidence="1 2">
    <name type="scientific">Bacillus aerolatus</name>
    <dbReference type="NCBI Taxonomy" id="2653354"/>
    <lineage>
        <taxon>Bacteria</taxon>
        <taxon>Bacillati</taxon>
        <taxon>Bacillota</taxon>
        <taxon>Bacilli</taxon>
        <taxon>Bacillales</taxon>
        <taxon>Bacillaceae</taxon>
        <taxon>Bacillus</taxon>
    </lineage>
</organism>
<sequence>MKFALEEKFSNLANGSIKKVSTETEYEVRESERNIEILGRFVVTREIKNQNRVTEIRDYLPIEITVPKNKIIKKTAEVSLLLKEFRIELEGDFAIFGVEVELTNVTTSLPSLINRDKLKDNLAEKAINSGGKRYFDNELIDAYRLLNY</sequence>
<name>A0A6I1FP24_9BACI</name>
<reference evidence="1 2" key="1">
    <citation type="submission" date="2019-10" db="EMBL/GenBank/DDBJ databases">
        <title>Bacillus aerolatum sp. nov., isolated from bioaerosol of sport playgrounds.</title>
        <authorList>
            <person name="Chen P."/>
            <person name="Zhang G."/>
        </authorList>
    </citation>
    <scope>NUCLEOTIDE SEQUENCE [LARGE SCALE GENOMIC DNA]</scope>
    <source>
        <strain evidence="1 2">CX253</strain>
    </source>
</reference>
<evidence type="ECO:0000313" key="2">
    <source>
        <dbReference type="Proteomes" id="UP000429595"/>
    </source>
</evidence>
<dbReference type="Proteomes" id="UP000429595">
    <property type="component" value="Unassembled WGS sequence"/>
</dbReference>
<proteinExistence type="predicted"/>
<evidence type="ECO:0000313" key="1">
    <source>
        <dbReference type="EMBL" id="KAB7708991.1"/>
    </source>
</evidence>
<dbReference type="AlphaFoldDB" id="A0A6I1FP24"/>
<dbReference type="EMBL" id="WEIO01000001">
    <property type="protein sequence ID" value="KAB7708991.1"/>
    <property type="molecule type" value="Genomic_DNA"/>
</dbReference>
<dbReference type="RefSeq" id="WP_152149517.1">
    <property type="nucleotide sequence ID" value="NZ_WEIO01000001.1"/>
</dbReference>
<comment type="caution">
    <text evidence="1">The sequence shown here is derived from an EMBL/GenBank/DDBJ whole genome shotgun (WGS) entry which is preliminary data.</text>
</comment>
<gene>
    <name evidence="1" type="ORF">F9802_02305</name>
</gene>